<dbReference type="STRING" id="126673.AWC01_03665"/>
<organism evidence="1 2">
    <name type="scientific">Mycolicibacterium doricum</name>
    <dbReference type="NCBI Taxonomy" id="126673"/>
    <lineage>
        <taxon>Bacteria</taxon>
        <taxon>Bacillati</taxon>
        <taxon>Actinomycetota</taxon>
        <taxon>Actinomycetes</taxon>
        <taxon>Mycobacteriales</taxon>
        <taxon>Mycobacteriaceae</taxon>
        <taxon>Mycolicibacterium</taxon>
    </lineage>
</organism>
<evidence type="ECO:0000313" key="1">
    <source>
        <dbReference type="EMBL" id="ORV44381.1"/>
    </source>
</evidence>
<dbReference type="EMBL" id="LQOS01000013">
    <property type="protein sequence ID" value="ORV44381.1"/>
    <property type="molecule type" value="Genomic_DNA"/>
</dbReference>
<protein>
    <submittedName>
        <fullName evidence="1">Uncharacterized protein</fullName>
    </submittedName>
</protein>
<keyword evidence="2" id="KW-1185">Reference proteome</keyword>
<evidence type="ECO:0000313" key="2">
    <source>
        <dbReference type="Proteomes" id="UP000193564"/>
    </source>
</evidence>
<reference evidence="1 2" key="1">
    <citation type="submission" date="2016-01" db="EMBL/GenBank/DDBJ databases">
        <title>The new phylogeny of the genus Mycobacterium.</title>
        <authorList>
            <person name="Tarcisio F."/>
            <person name="Conor M."/>
            <person name="Antonella G."/>
            <person name="Elisabetta G."/>
            <person name="Giulia F.S."/>
            <person name="Sara T."/>
            <person name="Anna F."/>
            <person name="Clotilde B."/>
            <person name="Roberto B."/>
            <person name="Veronica D.S."/>
            <person name="Fabio R."/>
            <person name="Monica P."/>
            <person name="Olivier J."/>
            <person name="Enrico T."/>
            <person name="Nicola S."/>
        </authorList>
    </citation>
    <scope>NUCLEOTIDE SEQUENCE [LARGE SCALE GENOMIC DNA]</scope>
    <source>
        <strain evidence="1 2">DSM 44339</strain>
    </source>
</reference>
<dbReference type="AlphaFoldDB" id="A0A1X1TIH5"/>
<gene>
    <name evidence="1" type="ORF">AWC01_03665</name>
</gene>
<sequence length="60" mass="6465">MHTRVVAEQTAAIDPGRLGQHESGVSAAKTCAALMRHCASSLTSERWNMAPSDQKIWTAV</sequence>
<dbReference type="Proteomes" id="UP000193564">
    <property type="component" value="Unassembled WGS sequence"/>
</dbReference>
<proteinExistence type="predicted"/>
<accession>A0A1X1TIH5</accession>
<name>A0A1X1TIH5_9MYCO</name>
<comment type="caution">
    <text evidence="1">The sequence shown here is derived from an EMBL/GenBank/DDBJ whole genome shotgun (WGS) entry which is preliminary data.</text>
</comment>